<evidence type="ECO:0000313" key="1">
    <source>
        <dbReference type="EMBL" id="KAJ8908601.1"/>
    </source>
</evidence>
<dbReference type="AlphaFoldDB" id="A0AAV8V1A0"/>
<sequence>MSFFLLENDIPMILGLKDQARLGAVIDTDGAAMVLKKLGITLELEKRAGHLVYFPLAVEKPVKVDVEDAYIVLYSTDETRRLQ</sequence>
<organism evidence="1 2">
    <name type="scientific">Rhodosorus marinus</name>
    <dbReference type="NCBI Taxonomy" id="101924"/>
    <lineage>
        <taxon>Eukaryota</taxon>
        <taxon>Rhodophyta</taxon>
        <taxon>Stylonematophyceae</taxon>
        <taxon>Stylonematales</taxon>
        <taxon>Stylonemataceae</taxon>
        <taxon>Rhodosorus</taxon>
    </lineage>
</organism>
<evidence type="ECO:0000313" key="2">
    <source>
        <dbReference type="Proteomes" id="UP001157974"/>
    </source>
</evidence>
<dbReference type="EMBL" id="JAMWBK010000001">
    <property type="protein sequence ID" value="KAJ8908601.1"/>
    <property type="molecule type" value="Genomic_DNA"/>
</dbReference>
<protein>
    <submittedName>
        <fullName evidence="1">Uncharacterized protein</fullName>
    </submittedName>
</protein>
<gene>
    <name evidence="1" type="ORF">NDN08_005306</name>
</gene>
<keyword evidence="2" id="KW-1185">Reference proteome</keyword>
<proteinExistence type="predicted"/>
<accession>A0AAV8V1A0</accession>
<reference evidence="1 2" key="1">
    <citation type="journal article" date="2023" name="Nat. Commun.">
        <title>Origin of minicircular mitochondrial genomes in red algae.</title>
        <authorList>
            <person name="Lee Y."/>
            <person name="Cho C.H."/>
            <person name="Lee Y.M."/>
            <person name="Park S.I."/>
            <person name="Yang J.H."/>
            <person name="West J.A."/>
            <person name="Bhattacharya D."/>
            <person name="Yoon H.S."/>
        </authorList>
    </citation>
    <scope>NUCLEOTIDE SEQUENCE [LARGE SCALE GENOMIC DNA]</scope>
    <source>
        <strain evidence="1 2">CCMP1338</strain>
        <tissue evidence="1">Whole cell</tissue>
    </source>
</reference>
<comment type="caution">
    <text evidence="1">The sequence shown here is derived from an EMBL/GenBank/DDBJ whole genome shotgun (WGS) entry which is preliminary data.</text>
</comment>
<name>A0AAV8V1A0_9RHOD</name>
<dbReference type="Proteomes" id="UP001157974">
    <property type="component" value="Unassembled WGS sequence"/>
</dbReference>